<evidence type="ECO:0000256" key="8">
    <source>
        <dbReference type="RuleBase" id="RU369113"/>
    </source>
</evidence>
<comment type="subunit">
    <text evidence="8">Interacts with US3 kinase. Interacts with UL31 and UL34; these interactions seem important for efficient virion nuclear egress. Interacts with UL41/VHS.</text>
</comment>
<dbReference type="GO" id="GO:0042025">
    <property type="term" value="C:host cell nucleus"/>
    <property type="evidence" value="ECO:0007669"/>
    <property type="project" value="UniProtKB-SubCell"/>
</dbReference>
<comment type="function">
    <text evidence="8">Tegument protein that can bind to various RNA transcripts. Plays a role in the attenuation of selective viral and cellular mRNA degradation by modulating the activity of host shutoff RNase UL41/VHS. Also plays a role in the primary envelopment of virions in the perinuclear space, probably by interacting with two nuclear egress proteins UL31 and UL34.</text>
</comment>
<dbReference type="InterPro" id="IPR005029">
    <property type="entry name" value="Herpes_UL47"/>
</dbReference>
<evidence type="ECO:0000256" key="6">
    <source>
        <dbReference type="ARBA" id="ARBA00022844"/>
    </source>
</evidence>
<evidence type="ECO:0000256" key="9">
    <source>
        <dbReference type="SAM" id="MobiDB-lite"/>
    </source>
</evidence>
<organism evidence="10">
    <name type="scientific">Infectious laryngotracheitis virus</name>
    <name type="common">ILTV</name>
    <name type="synonym">Gallid herpesvirus 1</name>
    <dbReference type="NCBI Taxonomy" id="10386"/>
    <lineage>
        <taxon>Viruses</taxon>
        <taxon>Duplodnaviria</taxon>
        <taxon>Heunggongvirae</taxon>
        <taxon>Peploviricota</taxon>
        <taxon>Herviviricetes</taxon>
        <taxon>Herpesvirales</taxon>
        <taxon>Orthoherpesviridae</taxon>
        <taxon>Alphaherpesvirinae</taxon>
        <taxon>Iltovirus</taxon>
        <taxon>Iltovirus gallidalpha1</taxon>
    </lineage>
</organism>
<keyword evidence="8" id="KW-0805">Transcription regulation</keyword>
<feature type="region of interest" description="Disordered" evidence="9">
    <location>
        <begin position="47"/>
        <end position="91"/>
    </location>
</feature>
<evidence type="ECO:0000313" key="10">
    <source>
        <dbReference type="EMBL" id="ABX59420.1"/>
    </source>
</evidence>
<dbReference type="GO" id="GO:0019033">
    <property type="term" value="C:viral tegument"/>
    <property type="evidence" value="ECO:0007669"/>
    <property type="project" value="UniProtKB-SubCell"/>
</dbReference>
<proteinExistence type="inferred from homology"/>
<gene>
    <name evidence="10" type="primary">UL47</name>
</gene>
<evidence type="ECO:0000256" key="5">
    <source>
        <dbReference type="ARBA" id="ARBA00022580"/>
    </source>
</evidence>
<dbReference type="EMBL" id="EU104873">
    <property type="protein sequence ID" value="ABX59420.1"/>
    <property type="molecule type" value="Genomic_DNA"/>
</dbReference>
<keyword evidence="8" id="KW-0804">Transcription</keyword>
<reference evidence="10" key="1">
    <citation type="submission" date="2007-08" db="EMBL/GenBank/DDBJ databases">
        <title>Sequencing analyses of multiple glycoproteins and regulatory genes of Infectious laryngotracheitis virus (ILTV).</title>
        <authorList>
            <person name="Oldoni I."/>
            <person name="Garcia M."/>
        </authorList>
    </citation>
    <scope>NUCLEOTIDE SEQUENCE</scope>
    <source>
        <strain evidence="10">12/D/02/BCK</strain>
    </source>
</reference>
<protein>
    <recommendedName>
        <fullName evidence="8">Tegument protein UL47</fullName>
    </recommendedName>
</protein>
<comment type="similarity">
    <text evidence="3 8">Belongs to the alphaherpesvirinae HHV-1 UL47 family.</text>
</comment>
<organismHost>
    <name type="scientific">Gallus gallus</name>
    <name type="common">Chicken</name>
    <dbReference type="NCBI Taxonomy" id="9031"/>
</organismHost>
<evidence type="ECO:0000256" key="2">
    <source>
        <dbReference type="ARBA" id="ARBA00004192"/>
    </source>
</evidence>
<comment type="domain">
    <text evidence="8">The nuclear export signal is CRM1-dependent.</text>
</comment>
<keyword evidence="8" id="KW-0426">Late protein</keyword>
<dbReference type="GO" id="GO:0030430">
    <property type="term" value="C:host cell cytoplasm"/>
    <property type="evidence" value="ECO:0007669"/>
    <property type="project" value="UniProtKB-SubCell"/>
</dbReference>
<dbReference type="GO" id="GO:0006355">
    <property type="term" value="P:regulation of DNA-templated transcription"/>
    <property type="evidence" value="ECO:0007669"/>
    <property type="project" value="UniProtKB-UniRule"/>
</dbReference>
<name>A9Y5Q3_ILTV</name>
<evidence type="ECO:0000256" key="1">
    <source>
        <dbReference type="ARBA" id="ARBA00004147"/>
    </source>
</evidence>
<keyword evidence="7 8" id="KW-1035">Host cytoplasm</keyword>
<evidence type="ECO:0000256" key="4">
    <source>
        <dbReference type="ARBA" id="ARBA00022562"/>
    </source>
</evidence>
<keyword evidence="6 8" id="KW-0946">Virion</keyword>
<dbReference type="Pfam" id="PF03362">
    <property type="entry name" value="Herpes_UL47"/>
    <property type="match status" value="1"/>
</dbReference>
<evidence type="ECO:0000256" key="3">
    <source>
        <dbReference type="ARBA" id="ARBA00005238"/>
    </source>
</evidence>
<dbReference type="GO" id="GO:0003723">
    <property type="term" value="F:RNA binding"/>
    <property type="evidence" value="ECO:0007669"/>
    <property type="project" value="UniProtKB-UniRule"/>
</dbReference>
<comment type="subcellular location">
    <subcellularLocation>
        <location evidence="2 8">Host cytoplasm</location>
    </subcellularLocation>
    <subcellularLocation>
        <location evidence="1 8">Host nucleus</location>
    </subcellularLocation>
    <subcellularLocation>
        <location evidence="8">Virion tegument</location>
    </subcellularLocation>
    <text evidence="8">Major tegument protein of the virion. Undergoes nucleocytoplasmic shuttling during infection. Localizes to the major sites of transcription in the infected cell nucleus.</text>
</comment>
<keyword evidence="8" id="KW-0694">RNA-binding</keyword>
<keyword evidence="4 8" id="KW-1048">Host nucleus</keyword>
<keyword evidence="5 8" id="KW-0920">Virion tegument</keyword>
<sequence>MTLPHRLTKRPFARRFCSVFVIQYSETKLDRYNKAMLLFRPDSTMRHSGGDANHRGIRPRRKSIGAFSAREKTGKRNALTESSSSPADMLDPFSTDKEFGGKWTVDGPADITAEVLSQAWDVLQLVKHEDAEEERVTYESKPTPIQPFNAWPDGPSWNAQDFTRAPIVYPSAEVLDAEALKVGAFVSRVLQCVPFTRSKKSVTVRDAQSFLGDSFWRIMQNVYTVVLRQHITRLRHPSSKSIVNCNDPLWYAYANQFHWRGMRVPSLKLASPPEENIQHGPMAAVFRNAGAGLFLWPAMRAAFEERDKRLLRACLSSLDIMDAAVLASFPFYWRGVQDTSRFEPALGCLSEYFALVVLLAETVLATMFDHVLVFMRALADGNFDDYDETRYIDPVKNEYLNGAEGTLLRGIVASNTALAVVCANTYSTIRKLPSVATSACNVAYRTETLKARRPGMSDIYRILQKEFFFYIAWLQRVATHANFCLNILKRSVDTGAPPFLFRASSEKRLQQLNKMLCPLLVPIQYEDFSKALGSELKREKLETFVKAISSDRDPRGSLRFLISDHAREIIADGVRFKPVIDEPVRASVALSTTAAGKVKARRLTSVRAPVPGAGAVSARRKSEI</sequence>
<accession>A9Y5Q3</accession>
<evidence type="ECO:0000256" key="7">
    <source>
        <dbReference type="ARBA" id="ARBA00023200"/>
    </source>
</evidence>